<dbReference type="InterPro" id="IPR050469">
    <property type="entry name" value="Diguanylate_Cyclase"/>
</dbReference>
<dbReference type="RefSeq" id="WP_267563607.1">
    <property type="nucleotide sequence ID" value="NZ_JAPNTZ010000005.1"/>
</dbReference>
<dbReference type="InterPro" id="IPR000160">
    <property type="entry name" value="GGDEF_dom"/>
</dbReference>
<feature type="transmembrane region" description="Helical" evidence="1">
    <location>
        <begin position="261"/>
        <end position="283"/>
    </location>
</feature>
<dbReference type="Gene3D" id="3.30.70.270">
    <property type="match status" value="1"/>
</dbReference>
<comment type="caution">
    <text evidence="3">The sequence shown here is derived from an EMBL/GenBank/DDBJ whole genome shotgun (WGS) entry which is preliminary data.</text>
</comment>
<feature type="transmembrane region" description="Helical" evidence="1">
    <location>
        <begin position="24"/>
        <end position="44"/>
    </location>
</feature>
<dbReference type="InterPro" id="IPR029787">
    <property type="entry name" value="Nucleotide_cyclase"/>
</dbReference>
<evidence type="ECO:0000313" key="4">
    <source>
        <dbReference type="Proteomes" id="UP001151002"/>
    </source>
</evidence>
<feature type="transmembrane region" description="Helical" evidence="1">
    <location>
        <begin position="289"/>
        <end position="308"/>
    </location>
</feature>
<dbReference type="Pfam" id="PF00990">
    <property type="entry name" value="GGDEF"/>
    <property type="match status" value="1"/>
</dbReference>
<dbReference type="PROSITE" id="PS50887">
    <property type="entry name" value="GGDEF"/>
    <property type="match status" value="1"/>
</dbReference>
<evidence type="ECO:0000259" key="2">
    <source>
        <dbReference type="PROSITE" id="PS50887"/>
    </source>
</evidence>
<feature type="transmembrane region" description="Helical" evidence="1">
    <location>
        <begin position="120"/>
        <end position="138"/>
    </location>
</feature>
<sequence length="486" mass="52128">MPIVFAVAAALAIAVYQVLPDDPWLIGGWQMAVGYAGAVAVLVGARRLPRKDRLPWWLFAVGLAANVTGIGVAILCSEVWHLVDLPTPADPLFLLLYPFCAAGIAVLIRRRESGRDWTAMIDATTITTGFGLLAWIYVIAPSADGGKITMLGEATQSAYPIGDLVMIAMMTRLLRGSGPRGGPFWLLTGSLGAFLAGDTAWVVMGNLIDQGYPVEDIVWLNRGISSIFLVAFALFGAAALHRDARTLGAPAGPAVARLGRVHLALLTLASLVAPALLAVQLAHGQVTDGMAIVVASAALFLLVVTRMAQLVRQVERQAQQVRELARRDELTGLPNRRAWNDELPRALEDARRDGRPVSVALLDLDLFKQFNDTYGHPAGDRLLKSSAAAWQEQLRTVDTLARYGGEEFVVLLPGAEQDEAREVLQRALAATPLGQTFSAGVAVWDGRETSDKLIERADRALYDAKAAGRDQIIAAANRPATAAARK</sequence>
<gene>
    <name evidence="3" type="ORF">OWR29_15925</name>
</gene>
<keyword evidence="4" id="KW-1185">Reference proteome</keyword>
<name>A0ABT4AZ11_9ACTN</name>
<dbReference type="EMBL" id="JAPNTZ010000005">
    <property type="protein sequence ID" value="MCY1139487.1"/>
    <property type="molecule type" value="Genomic_DNA"/>
</dbReference>
<evidence type="ECO:0000313" key="3">
    <source>
        <dbReference type="EMBL" id="MCY1139487.1"/>
    </source>
</evidence>
<dbReference type="InterPro" id="IPR043128">
    <property type="entry name" value="Rev_trsase/Diguanyl_cyclase"/>
</dbReference>
<keyword evidence="1" id="KW-1133">Transmembrane helix</keyword>
<keyword evidence="1" id="KW-0472">Membrane</keyword>
<dbReference type="PANTHER" id="PTHR45138">
    <property type="entry name" value="REGULATORY COMPONENTS OF SENSORY TRANSDUCTION SYSTEM"/>
    <property type="match status" value="1"/>
</dbReference>
<feature type="transmembrane region" description="Helical" evidence="1">
    <location>
        <begin position="184"/>
        <end position="203"/>
    </location>
</feature>
<protein>
    <submittedName>
        <fullName evidence="3">GGDEF domain-containing protein</fullName>
    </submittedName>
</protein>
<evidence type="ECO:0000256" key="1">
    <source>
        <dbReference type="SAM" id="Phobius"/>
    </source>
</evidence>
<dbReference type="PANTHER" id="PTHR45138:SF9">
    <property type="entry name" value="DIGUANYLATE CYCLASE DGCM-RELATED"/>
    <property type="match status" value="1"/>
</dbReference>
<organism evidence="3 4">
    <name type="scientific">Paractinoplanes pyxinae</name>
    <dbReference type="NCBI Taxonomy" id="2997416"/>
    <lineage>
        <taxon>Bacteria</taxon>
        <taxon>Bacillati</taxon>
        <taxon>Actinomycetota</taxon>
        <taxon>Actinomycetes</taxon>
        <taxon>Micromonosporales</taxon>
        <taxon>Micromonosporaceae</taxon>
        <taxon>Paractinoplanes</taxon>
    </lineage>
</organism>
<feature type="transmembrane region" description="Helical" evidence="1">
    <location>
        <begin position="56"/>
        <end position="80"/>
    </location>
</feature>
<dbReference type="CDD" id="cd01949">
    <property type="entry name" value="GGDEF"/>
    <property type="match status" value="1"/>
</dbReference>
<dbReference type="NCBIfam" id="TIGR00254">
    <property type="entry name" value="GGDEF"/>
    <property type="match status" value="1"/>
</dbReference>
<reference evidence="3" key="1">
    <citation type="submission" date="2022-11" db="EMBL/GenBank/DDBJ databases">
        <authorList>
            <person name="Somphong A."/>
            <person name="Phongsopitanun W."/>
        </authorList>
    </citation>
    <scope>NUCLEOTIDE SEQUENCE</scope>
    <source>
        <strain evidence="3">Pm04-4</strain>
    </source>
</reference>
<feature type="transmembrane region" description="Helical" evidence="1">
    <location>
        <begin position="158"/>
        <end position="175"/>
    </location>
</feature>
<keyword evidence="1" id="KW-0812">Transmembrane</keyword>
<feature type="domain" description="GGDEF" evidence="2">
    <location>
        <begin position="355"/>
        <end position="477"/>
    </location>
</feature>
<dbReference type="SUPFAM" id="SSF55073">
    <property type="entry name" value="Nucleotide cyclase"/>
    <property type="match status" value="1"/>
</dbReference>
<dbReference type="Proteomes" id="UP001151002">
    <property type="component" value="Unassembled WGS sequence"/>
</dbReference>
<dbReference type="SMART" id="SM00267">
    <property type="entry name" value="GGDEF"/>
    <property type="match status" value="1"/>
</dbReference>
<feature type="transmembrane region" description="Helical" evidence="1">
    <location>
        <begin position="223"/>
        <end position="240"/>
    </location>
</feature>
<accession>A0ABT4AZ11</accession>
<feature type="transmembrane region" description="Helical" evidence="1">
    <location>
        <begin position="92"/>
        <end position="108"/>
    </location>
</feature>
<proteinExistence type="predicted"/>